<dbReference type="InterPro" id="IPR038257">
    <property type="entry name" value="CRISPR-assoc_Cas3_HD_sf"/>
</dbReference>
<dbReference type="CDD" id="cd09641">
    <property type="entry name" value="Cas3''_I"/>
    <property type="match status" value="1"/>
</dbReference>
<evidence type="ECO:0000256" key="6">
    <source>
        <dbReference type="ARBA" id="ARBA00022801"/>
    </source>
</evidence>
<dbReference type="Pfam" id="PF00270">
    <property type="entry name" value="DEAD"/>
    <property type="match status" value="1"/>
</dbReference>
<evidence type="ECO:0000256" key="4">
    <source>
        <dbReference type="ARBA" id="ARBA00022723"/>
    </source>
</evidence>
<feature type="domain" description="HD Cas3-type" evidence="11">
    <location>
        <begin position="7"/>
        <end position="183"/>
    </location>
</feature>
<dbReference type="SUPFAM" id="SSF52540">
    <property type="entry name" value="P-loop containing nucleoside triphosphate hydrolases"/>
    <property type="match status" value="1"/>
</dbReference>
<keyword evidence="6 12" id="KW-0378">Hydrolase</keyword>
<evidence type="ECO:0000256" key="1">
    <source>
        <dbReference type="ARBA" id="ARBA00006847"/>
    </source>
</evidence>
<evidence type="ECO:0000313" key="12">
    <source>
        <dbReference type="EMBL" id="MBM7616001.1"/>
    </source>
</evidence>
<keyword evidence="7" id="KW-0347">Helicase</keyword>
<dbReference type="InterPro" id="IPR011545">
    <property type="entry name" value="DEAD/DEAH_box_helicase_dom"/>
</dbReference>
<comment type="similarity">
    <text evidence="2">In the central section; belongs to the CRISPR-associated helicase Cas3 family.</text>
</comment>
<evidence type="ECO:0000256" key="7">
    <source>
        <dbReference type="ARBA" id="ARBA00022806"/>
    </source>
</evidence>
<reference evidence="12 13" key="1">
    <citation type="submission" date="2021-01" db="EMBL/GenBank/DDBJ databases">
        <title>Genomic Encyclopedia of Type Strains, Phase IV (KMG-IV): sequencing the most valuable type-strain genomes for metagenomic binning, comparative biology and taxonomic classification.</title>
        <authorList>
            <person name="Goeker M."/>
        </authorList>
    </citation>
    <scope>NUCLEOTIDE SEQUENCE [LARGE SCALE GENOMIC DNA]</scope>
    <source>
        <strain evidence="12 13">DSM 25890</strain>
    </source>
</reference>
<evidence type="ECO:0000259" key="11">
    <source>
        <dbReference type="PROSITE" id="PS51643"/>
    </source>
</evidence>
<dbReference type="GO" id="GO:0016787">
    <property type="term" value="F:hydrolase activity"/>
    <property type="evidence" value="ECO:0007669"/>
    <property type="project" value="UniProtKB-KW"/>
</dbReference>
<feature type="domain" description="Helicase ATP-binding" evidence="10">
    <location>
        <begin position="224"/>
        <end position="408"/>
    </location>
</feature>
<accession>A0ABS2NSW8</accession>
<keyword evidence="4" id="KW-0479">Metal-binding</keyword>
<evidence type="ECO:0000259" key="10">
    <source>
        <dbReference type="PROSITE" id="PS51192"/>
    </source>
</evidence>
<dbReference type="InterPro" id="IPR006474">
    <property type="entry name" value="Helicase_Cas3_CRISPR-ass_core"/>
</dbReference>
<dbReference type="NCBIfam" id="TIGR01587">
    <property type="entry name" value="cas3_core"/>
    <property type="match status" value="1"/>
</dbReference>
<evidence type="ECO:0000256" key="9">
    <source>
        <dbReference type="ARBA" id="ARBA00023118"/>
    </source>
</evidence>
<evidence type="ECO:0000256" key="3">
    <source>
        <dbReference type="ARBA" id="ARBA00022722"/>
    </source>
</evidence>
<proteinExistence type="inferred from homology"/>
<dbReference type="PANTHER" id="PTHR47963">
    <property type="entry name" value="DEAD-BOX ATP-DEPENDENT RNA HELICASE 47, MITOCHONDRIAL"/>
    <property type="match status" value="1"/>
</dbReference>
<dbReference type="EC" id="3.1.-.-" evidence="12"/>
<dbReference type="NCBIfam" id="TIGR01596">
    <property type="entry name" value="cas3_HD"/>
    <property type="match status" value="1"/>
</dbReference>
<dbReference type="EMBL" id="JAFBEE010000022">
    <property type="protein sequence ID" value="MBM7616001.1"/>
    <property type="molecule type" value="Genomic_DNA"/>
</dbReference>
<dbReference type="Pfam" id="PF22590">
    <property type="entry name" value="Cas3-like_C_2"/>
    <property type="match status" value="1"/>
</dbReference>
<evidence type="ECO:0000256" key="5">
    <source>
        <dbReference type="ARBA" id="ARBA00022741"/>
    </source>
</evidence>
<dbReference type="InterPro" id="IPR054712">
    <property type="entry name" value="Cas3-like_dom"/>
</dbReference>
<dbReference type="InterPro" id="IPR014001">
    <property type="entry name" value="Helicase_ATP-bd"/>
</dbReference>
<dbReference type="SUPFAM" id="SSF109604">
    <property type="entry name" value="HD-domain/PDEase-like"/>
    <property type="match status" value="1"/>
</dbReference>
<keyword evidence="8" id="KW-0067">ATP-binding</keyword>
<protein>
    <submittedName>
        <fullName evidence="12">CRISPR-associated endonuclease/helicase Cas3</fullName>
        <ecNumber evidence="12">3.1.-.-</ecNumber>
        <ecNumber evidence="12">3.6.4.-</ecNumber>
    </submittedName>
</protein>
<dbReference type="RefSeq" id="WP_204403816.1">
    <property type="nucleotide sequence ID" value="NZ_JAFBEE010000022.1"/>
</dbReference>
<evidence type="ECO:0000313" key="13">
    <source>
        <dbReference type="Proteomes" id="UP001314796"/>
    </source>
</evidence>
<keyword evidence="13" id="KW-1185">Reference proteome</keyword>
<dbReference type="PROSITE" id="PS51192">
    <property type="entry name" value="HELICASE_ATP_BIND_1"/>
    <property type="match status" value="1"/>
</dbReference>
<keyword evidence="5" id="KW-0547">Nucleotide-binding</keyword>
<sequence length="750" mass="88014">MNQYLAKSNPKEDIIQHTDQLIENYNELKSLYPNLEINWGILHLACLYHDLGKMSRKFQDKITKRKIWEDEIPHGILSLAFINEKKLKEEGFSHDDIKIIANSIAYHHERELSYDKETLEKEIQALKEEASGFVYDKVNDLEVRKLRGKYFLKNKRIHQLHNGEEMFFDYIKIKGLLNRLDYAASGGIIVERENKFLLNSMEELMTDWQQNNNPDSDWNDLQKHMIDHRNDNVVAIAETGMGKTEAGLLWIGDHKGFFTLPLKTALNAMYERVAGKIVKEDIDNRVGLLHSDTYSEYLSKNLQDDEIDIDEYYNKTRQLSLPITVCTLDQIFDFVYRYKGFEPKLATLAYSKVVIDEVQMYSADLLSYLILGLYYITKVGGKFAILTATLPSIVLDLLKEEGIEFVPPKTFTNKERIRHCVRRIPSKIDTQKIVDKYKKNKVLVICNTVNEAQRVYKELRDIHEVDRVNLFHSRFIKKDRKGKEDKILFIGDKKNTEEYGIWVTTQVVEASLDIDFDILFTELSDLNGLFQRLGRCYRGREFKEQGYNCFVFDGGENKCSGVGYVIDQKIYQLSKDALRNIEGPLNEETKMQLVSELYTKENLKDTEYYKEIKKNLDYVKSFEDHELCKSKVKEMFRNIQSKTVIPKEVYENNQEEIQKYINTLLEEYPTTAKDQERKEIRGRKIVARNNLMNFTVSIRSEQVWGNIIKELIISKYESIPIFECKYTEELGVEYLEKEEPVEKHPQSNFI</sequence>
<gene>
    <name evidence="12" type="ORF">JOC73_002577</name>
</gene>
<name>A0ABS2NSW8_9FIRM</name>
<dbReference type="InterPro" id="IPR050547">
    <property type="entry name" value="DEAD_box_RNA_helicases"/>
</dbReference>
<keyword evidence="12" id="KW-0255">Endonuclease</keyword>
<keyword evidence="9" id="KW-0051">Antiviral defense</keyword>
<dbReference type="SMART" id="SM00487">
    <property type="entry name" value="DEXDc"/>
    <property type="match status" value="1"/>
</dbReference>
<dbReference type="InterPro" id="IPR006674">
    <property type="entry name" value="HD_domain"/>
</dbReference>
<dbReference type="PROSITE" id="PS51643">
    <property type="entry name" value="HD_CAS3"/>
    <property type="match status" value="1"/>
</dbReference>
<comment type="caution">
    <text evidence="12">The sequence shown here is derived from an EMBL/GenBank/DDBJ whole genome shotgun (WGS) entry which is preliminary data.</text>
</comment>
<keyword evidence="3" id="KW-0540">Nuclease</keyword>
<dbReference type="Gene3D" id="3.40.50.300">
    <property type="entry name" value="P-loop containing nucleotide triphosphate hydrolases"/>
    <property type="match status" value="2"/>
</dbReference>
<evidence type="ECO:0000256" key="8">
    <source>
        <dbReference type="ARBA" id="ARBA00022840"/>
    </source>
</evidence>
<dbReference type="InterPro" id="IPR006483">
    <property type="entry name" value="CRISPR-assoc_Cas3_HD"/>
</dbReference>
<dbReference type="Gene3D" id="1.10.3210.30">
    <property type="match status" value="1"/>
</dbReference>
<organism evidence="12 13">
    <name type="scientific">Alkaliphilus hydrothermalis</name>
    <dbReference type="NCBI Taxonomy" id="1482730"/>
    <lineage>
        <taxon>Bacteria</taxon>
        <taxon>Bacillati</taxon>
        <taxon>Bacillota</taxon>
        <taxon>Clostridia</taxon>
        <taxon>Peptostreptococcales</taxon>
        <taxon>Natronincolaceae</taxon>
        <taxon>Alkaliphilus</taxon>
    </lineage>
</organism>
<comment type="similarity">
    <text evidence="1">In the N-terminal section; belongs to the CRISPR-associated nuclease Cas3-HD family.</text>
</comment>
<dbReference type="Proteomes" id="UP001314796">
    <property type="component" value="Unassembled WGS sequence"/>
</dbReference>
<dbReference type="PANTHER" id="PTHR47963:SF9">
    <property type="entry name" value="CRISPR-ASSOCIATED ENDONUCLEASE_HELICASE CAS3"/>
    <property type="match status" value="1"/>
</dbReference>
<dbReference type="GO" id="GO:0004519">
    <property type="term" value="F:endonuclease activity"/>
    <property type="evidence" value="ECO:0007669"/>
    <property type="project" value="UniProtKB-KW"/>
</dbReference>
<dbReference type="EC" id="3.6.4.-" evidence="12"/>
<dbReference type="Pfam" id="PF01966">
    <property type="entry name" value="HD"/>
    <property type="match status" value="1"/>
</dbReference>
<dbReference type="InterPro" id="IPR027417">
    <property type="entry name" value="P-loop_NTPase"/>
</dbReference>
<evidence type="ECO:0000256" key="2">
    <source>
        <dbReference type="ARBA" id="ARBA00009046"/>
    </source>
</evidence>